<dbReference type="RefSeq" id="WP_162610050.1">
    <property type="nucleotide sequence ID" value="NZ_CABJFF010000019.1"/>
</dbReference>
<dbReference type="AlphaFoldDB" id="A0AAW6FI17"/>
<evidence type="ECO:0000256" key="1">
    <source>
        <dbReference type="SAM" id="MobiDB-lite"/>
    </source>
</evidence>
<reference evidence="2" key="1">
    <citation type="submission" date="2023-01" db="EMBL/GenBank/DDBJ databases">
        <title>Human gut microbiome strain richness.</title>
        <authorList>
            <person name="Chen-Liaw A."/>
        </authorList>
    </citation>
    <scope>NUCLEOTIDE SEQUENCE</scope>
    <source>
        <strain evidence="2">RTP21484st1_B7_RTP21484_190118</strain>
    </source>
</reference>
<feature type="region of interest" description="Disordered" evidence="1">
    <location>
        <begin position="1"/>
        <end position="54"/>
    </location>
</feature>
<evidence type="ECO:0000313" key="2">
    <source>
        <dbReference type="EMBL" id="MDB9223376.1"/>
    </source>
</evidence>
<gene>
    <name evidence="2" type="ORF">PN645_10215</name>
</gene>
<feature type="compositionally biased region" description="Basic and acidic residues" evidence="1">
    <location>
        <begin position="12"/>
        <end position="24"/>
    </location>
</feature>
<protein>
    <submittedName>
        <fullName evidence="2">Uncharacterized protein</fullName>
    </submittedName>
</protein>
<proteinExistence type="predicted"/>
<evidence type="ECO:0000313" key="3">
    <source>
        <dbReference type="Proteomes" id="UP001212263"/>
    </source>
</evidence>
<name>A0AAW6FI17_9BACT</name>
<organism evidence="2 3">
    <name type="scientific">Odoribacter splanchnicus</name>
    <dbReference type="NCBI Taxonomy" id="28118"/>
    <lineage>
        <taxon>Bacteria</taxon>
        <taxon>Pseudomonadati</taxon>
        <taxon>Bacteroidota</taxon>
        <taxon>Bacteroidia</taxon>
        <taxon>Bacteroidales</taxon>
        <taxon>Odoribacteraceae</taxon>
        <taxon>Odoribacter</taxon>
    </lineage>
</organism>
<sequence>MGGFYAIAGSGRKLEGMDGEDGHSLKSSTGQGEQKVGDRLKRTGRQNRSPQTNQ</sequence>
<comment type="caution">
    <text evidence="2">The sequence shown here is derived from an EMBL/GenBank/DDBJ whole genome shotgun (WGS) entry which is preliminary data.</text>
</comment>
<dbReference type="Proteomes" id="UP001212263">
    <property type="component" value="Unassembled WGS sequence"/>
</dbReference>
<accession>A0AAW6FI17</accession>
<dbReference type="EMBL" id="JAQMRD010000011">
    <property type="protein sequence ID" value="MDB9223376.1"/>
    <property type="molecule type" value="Genomic_DNA"/>
</dbReference>